<keyword evidence="3" id="KW-0378">Hydrolase</keyword>
<keyword evidence="4" id="KW-1185">Reference proteome</keyword>
<dbReference type="Gene3D" id="3.40.50.1820">
    <property type="entry name" value="alpha/beta hydrolase"/>
    <property type="match status" value="2"/>
</dbReference>
<dbReference type="InterPro" id="IPR024983">
    <property type="entry name" value="CHAT_dom"/>
</dbReference>
<evidence type="ECO:0000313" key="4">
    <source>
        <dbReference type="Proteomes" id="UP000005317"/>
    </source>
</evidence>
<feature type="domain" description="DUF7379" evidence="2">
    <location>
        <begin position="180"/>
        <end position="273"/>
    </location>
</feature>
<dbReference type="GO" id="GO:0008374">
    <property type="term" value="F:O-acyltransferase activity"/>
    <property type="evidence" value="ECO:0007669"/>
    <property type="project" value="InterPro"/>
</dbReference>
<reference evidence="4" key="1">
    <citation type="journal article" date="2011" name="Stand. Genomic Sci.">
        <title>Genome sequence of the filamentous, gliding Thiothrix nivea neotype strain (JP2(T)).</title>
        <authorList>
            <person name="Lapidus A."/>
            <person name="Nolan M."/>
            <person name="Lucas S."/>
            <person name="Glavina Del Rio T."/>
            <person name="Tice H."/>
            <person name="Cheng J.F."/>
            <person name="Tapia R."/>
            <person name="Han C."/>
            <person name="Goodwin L."/>
            <person name="Pitluck S."/>
            <person name="Liolios K."/>
            <person name="Pagani I."/>
            <person name="Ivanova N."/>
            <person name="Huntemann M."/>
            <person name="Mavromatis K."/>
            <person name="Mikhailova N."/>
            <person name="Pati A."/>
            <person name="Chen A."/>
            <person name="Palaniappan K."/>
            <person name="Land M."/>
            <person name="Brambilla E.M."/>
            <person name="Rohde M."/>
            <person name="Abt B."/>
            <person name="Verbarg S."/>
            <person name="Goker M."/>
            <person name="Bristow J."/>
            <person name="Eisen J.A."/>
            <person name="Markowitz V."/>
            <person name="Hugenholtz P."/>
            <person name="Kyrpides N.C."/>
            <person name="Klenk H.P."/>
            <person name="Woyke T."/>
        </authorList>
    </citation>
    <scope>NUCLEOTIDE SEQUENCE [LARGE SCALE GENOMIC DNA]</scope>
    <source>
        <strain evidence="4">ATCC 35100 / DSM 5205 / JP2</strain>
    </source>
</reference>
<organism evidence="3 4">
    <name type="scientific">Thiothrix nivea (strain ATCC 35100 / DSM 5205 / JP2)</name>
    <dbReference type="NCBI Taxonomy" id="870187"/>
    <lineage>
        <taxon>Bacteria</taxon>
        <taxon>Pseudomonadati</taxon>
        <taxon>Pseudomonadota</taxon>
        <taxon>Gammaproteobacteria</taxon>
        <taxon>Thiotrichales</taxon>
        <taxon>Thiotrichaceae</taxon>
        <taxon>Thiothrix</taxon>
    </lineage>
</organism>
<dbReference type="Pfam" id="PF12770">
    <property type="entry name" value="CHAT"/>
    <property type="match status" value="1"/>
</dbReference>
<dbReference type="InterPro" id="IPR029058">
    <property type="entry name" value="AB_hydrolase_fold"/>
</dbReference>
<dbReference type="InterPro" id="IPR003386">
    <property type="entry name" value="LACT/PDAT_acylTrfase"/>
</dbReference>
<dbReference type="InterPro" id="IPR043472">
    <property type="entry name" value="Macro_dom-like"/>
</dbReference>
<dbReference type="SUPFAM" id="SSF52949">
    <property type="entry name" value="Macro domain-like"/>
    <property type="match status" value="1"/>
</dbReference>
<feature type="domain" description="DUF7379" evidence="2">
    <location>
        <begin position="315"/>
        <end position="402"/>
    </location>
</feature>
<gene>
    <name evidence="3" type="ORF">Thini_3735</name>
</gene>
<dbReference type="InterPro" id="IPR055803">
    <property type="entry name" value="DUF7379"/>
</dbReference>
<dbReference type="GO" id="GO:0004177">
    <property type="term" value="F:aminopeptidase activity"/>
    <property type="evidence" value="ECO:0007669"/>
    <property type="project" value="UniProtKB-KW"/>
</dbReference>
<dbReference type="GO" id="GO:0006629">
    <property type="term" value="P:lipid metabolic process"/>
    <property type="evidence" value="ECO:0007669"/>
    <property type="project" value="InterPro"/>
</dbReference>
<name>A0A656HH49_THINJ</name>
<dbReference type="OrthoDB" id="869379at2"/>
<evidence type="ECO:0000259" key="2">
    <source>
        <dbReference type="Pfam" id="PF24096"/>
    </source>
</evidence>
<dbReference type="EMBL" id="JH651384">
    <property type="protein sequence ID" value="EIJ36238.1"/>
    <property type="molecule type" value="Genomic_DNA"/>
</dbReference>
<feature type="domain" description="CHAT" evidence="1">
    <location>
        <begin position="1175"/>
        <end position="1460"/>
    </location>
</feature>
<evidence type="ECO:0000259" key="1">
    <source>
        <dbReference type="Pfam" id="PF12770"/>
    </source>
</evidence>
<dbReference type="SUPFAM" id="SSF53474">
    <property type="entry name" value="alpha/beta-Hydrolases"/>
    <property type="match status" value="2"/>
</dbReference>
<sequence length="1804" mass="200580">MQPIKISGKLTGQNLPLQTGKAYADLFNVTCQQEVAVETVRSGGAAVELQNVADDTLVELEFEGGFKRWVRAGDLRAQAGQQASRDLTAFAEPMITPASFDVGAKRGALSLVLKFLRVLQVNPAASSVADASNAITSDLIDKLETHQIAKPGVYRCANPDTLELQAVKEAGDIDTGKPVLLFLHGTFSSTNGSFGDLWESRQGYNAPAWLQRLFAPYGQQVFALEHHTLTVSPVQNALQVLRLLPPHTRLHVISHSRGGLVGELLCQGVLKRRTRDSGDKFLDSEDVFARDELTAFEAANRASDLKGLQEIEELLRDKQIRVERFVRVACPGRGTVLASERLEDNLSLVFNVLRFIPSPRFQEQAEFVRMVVMAVAHKRTDPQELPGIEAMMPGSPLIRLLNRPNVQLDSDITIIAGDMKASSLLGSFKEWVTQRFFGEDNDFVVNTAGMYGGARRLQGMRFYLDQGDDSSHFGYFRKPEIRERLLNALQHPDTDLRLLPLPNAGGTGGAPLRPLTARAAPSATGKSKTKASTIYFLPGFMSSRLLVNGTPVWLDFSALNWGDFTRLQIDSAGIKPEGVLDAPYRPLLDRLDDNHRLVEFAYDWRRSFTDAGRRLGEALERELDNAKEAGNKLVLRLLAHSSGGLVAIAMMSETPGVWKRLREEADCRIVMLGTPLKGTYTAVQILSGQHRLLGLLNMLDGRLDADESKRLADQFARYPGVLELLPAAWLHEERWQQLLGDAFHTWPARSLLADALRVREQLQQVELDAQRLIYIYGKSALTPDELLERQGEWRFHATGAGDGVTLWSALDAKLPTWFMPVEHGRMASHAEYFQTLQYLLDDGVSRQLEQQPPQIGQASDQWLPIIRNQLFPDEQELLAAALGYHTSLTEEEVRPLVEVRVIHGNLEYVNHPVVVGHYEGDSILSAESVLDKRLGGRMSELQRMGLYPGLPGTSHVFLNPGKKPGGAVIVGLGEVGKLTSGVLTASFIRAMMDYALNIREELERNPPGDEQMDGDCFPVHVASLLIGTVGGGSVTLADSITAILRAIVQANQALNKSERGIRLRLQVVEFVELYEDRAVEAARLVQDFVQLPEFRSEFTVKSLMQCLPGKRRRVMYNDPPGWWRRIQVEANDSGLKYTTLTDKARAELVLQATQRKLVDQFIDKAITTSADDPETGKILFELLLPAAMKEQAPNAENLVLVLDGAASAYPWELLYNRLDNESQPLSVRFGMVRQLQVGQFRPKVVNPVERAALVVGDPPVGGEFVRLPAAKQEAETVSKLLEAGGFTKVTREIGTDSQSILKALHTGDYRVLHLAGHGVYRYRPDKDSELEVSGMVLGNGIFLTPVEIGQMRKVPELAFINCCHLAQMDFMEADIQNAVRADRSKLAASLAQELIRMGVRAVIAAGWAINDDAAKVFAEQCYNALLQGYTFGQALLMARLETWRQYPNCNTWGAYQCYGDPDYKLLSRQPGCASDGKDTDAWRFVAEVEVVAELQNLVNMADTAQAGDTQWLQERLQQLQRAIPAEWLAHAEIQSALGRAYGKLDMFPQAIEAYTAAQDSPQADYPVLLLEDKASLLTAWALGWSQGKLEPPPKRVAESPAGLMDQAWTILQLLDGLGNSLQRFEEVGKYWKRRAMMASGDERAKSLRSMELAYKRAHDFAMQQTHTVAGYPLINWLTCKVVRYLRGEVEQLDRQELKYWLDQARQCADQVDKTAPSFCSGITRAECGLVHYILGARLNETSQVQRVVGDYELAVGRGAAPRQMRFVSEHLAFLQVMLEERKQDKPQLEPVVMALLEIAEKLVV</sequence>
<dbReference type="Proteomes" id="UP000005317">
    <property type="component" value="Unassembled WGS sequence"/>
</dbReference>
<evidence type="ECO:0000313" key="3">
    <source>
        <dbReference type="EMBL" id="EIJ36238.1"/>
    </source>
</evidence>
<dbReference type="Pfam" id="PF24096">
    <property type="entry name" value="DUF7379"/>
    <property type="match status" value="2"/>
</dbReference>
<dbReference type="RefSeq" id="WP_002710119.1">
    <property type="nucleotide sequence ID" value="NZ_JH651384.1"/>
</dbReference>
<keyword evidence="3" id="KW-0645">Protease</keyword>
<accession>A0A656HH49</accession>
<dbReference type="Pfam" id="PF02450">
    <property type="entry name" value="LCAT"/>
    <property type="match status" value="1"/>
</dbReference>
<protein>
    <submittedName>
        <fullName evidence="3">Peptidase M17 leucyl aminopeptidase domain protein</fullName>
    </submittedName>
</protein>
<proteinExistence type="predicted"/>
<keyword evidence="3" id="KW-0031">Aminopeptidase</keyword>